<name>A0ABD3ZMU1_BACIU</name>
<dbReference type="Proteomes" id="UP000031970">
    <property type="component" value="Unassembled WGS sequence"/>
</dbReference>
<evidence type="ECO:0000313" key="1">
    <source>
        <dbReference type="EMBL" id="KIL29513.1"/>
    </source>
</evidence>
<protein>
    <submittedName>
        <fullName evidence="1">Uncharacterized protein</fullName>
    </submittedName>
</protein>
<organism evidence="1 2">
    <name type="scientific">Bacillus subtilis subsp. subtilis</name>
    <dbReference type="NCBI Taxonomy" id="135461"/>
    <lineage>
        <taxon>Bacteria</taxon>
        <taxon>Bacillati</taxon>
        <taxon>Bacillota</taxon>
        <taxon>Bacilli</taxon>
        <taxon>Bacillales</taxon>
        <taxon>Bacillaceae</taxon>
        <taxon>Bacillus</taxon>
    </lineage>
</organism>
<reference evidence="1 2" key="1">
    <citation type="submission" date="2014-11" db="EMBL/GenBank/DDBJ databases">
        <title>Draft Genome Sequences of Nine Bacillus subtilis Strains that Form Spores with High Heat-Resistance.</title>
        <authorList>
            <person name="Krawcyk A.O."/>
            <person name="Berendsen E.M."/>
            <person name="de Jong A."/>
            <person name="Holsappel S."/>
            <person name="Eijlander R.T."/>
            <person name="Wells-Bennik M."/>
            <person name="Kuipers O.P."/>
        </authorList>
    </citation>
    <scope>NUCLEOTIDE SEQUENCE [LARGE SCALE GENOMIC DNA]</scope>
    <source>
        <strain evidence="1 2">B4067</strain>
    </source>
</reference>
<comment type="caution">
    <text evidence="1">The sequence shown here is derived from an EMBL/GenBank/DDBJ whole genome shotgun (WGS) entry which is preliminary data.</text>
</comment>
<dbReference type="AlphaFoldDB" id="A0ABD3ZMU1"/>
<gene>
    <name evidence="1" type="ORF">B4067_3589</name>
</gene>
<proteinExistence type="predicted"/>
<evidence type="ECO:0000313" key="2">
    <source>
        <dbReference type="Proteomes" id="UP000031970"/>
    </source>
</evidence>
<sequence>MKERLYVLKLRKILNLLYFNGFRIFTKQDYSPSYRIFKIEYAILGVS</sequence>
<accession>A0ABD3ZMU1</accession>
<dbReference type="EMBL" id="JSXS01000158">
    <property type="protein sequence ID" value="KIL29513.1"/>
    <property type="molecule type" value="Genomic_DNA"/>
</dbReference>